<feature type="non-terminal residue" evidence="1">
    <location>
        <position position="1"/>
    </location>
</feature>
<dbReference type="InterPro" id="IPR013783">
    <property type="entry name" value="Ig-like_fold"/>
</dbReference>
<dbReference type="Proteomes" id="UP000728968">
    <property type="component" value="Unassembled WGS sequence"/>
</dbReference>
<evidence type="ECO:0000313" key="2">
    <source>
        <dbReference type="Proteomes" id="UP000728968"/>
    </source>
</evidence>
<keyword evidence="2" id="KW-1185">Reference proteome</keyword>
<gene>
    <name evidence="1" type="ORF">H6A04_11045</name>
</gene>
<comment type="caution">
    <text evidence="1">The sequence shown here is derived from an EMBL/GenBank/DDBJ whole genome shotgun (WGS) entry which is preliminary data.</text>
</comment>
<reference evidence="1 2" key="1">
    <citation type="journal article" date="2021" name="Sci. Rep.">
        <title>The distribution of antibiotic resistance genes in chicken gut microbiota commensals.</title>
        <authorList>
            <person name="Juricova H."/>
            <person name="Matiasovicova J."/>
            <person name="Kubasova T."/>
            <person name="Cejkova D."/>
            <person name="Rychlik I."/>
        </authorList>
    </citation>
    <scope>NUCLEOTIDE SEQUENCE [LARGE SCALE GENOMIC DNA]</scope>
    <source>
        <strain evidence="1 2">An425</strain>
    </source>
</reference>
<dbReference type="EMBL" id="JACJLT010000205">
    <property type="protein sequence ID" value="MBM6876169.1"/>
    <property type="molecule type" value="Genomic_DNA"/>
</dbReference>
<dbReference type="InterPro" id="IPR008962">
    <property type="entry name" value="PapD-like_sf"/>
</dbReference>
<evidence type="ECO:0000313" key="1">
    <source>
        <dbReference type="EMBL" id="MBM6876169.1"/>
    </source>
</evidence>
<protein>
    <submittedName>
        <fullName evidence="1">Molecular chaperone</fullName>
    </submittedName>
</protein>
<name>A0ABS2G636_FUSMR</name>
<dbReference type="SUPFAM" id="SSF49354">
    <property type="entry name" value="PapD-like"/>
    <property type="match status" value="1"/>
</dbReference>
<proteinExistence type="predicted"/>
<dbReference type="Gene3D" id="2.60.40.10">
    <property type="entry name" value="Immunoglobulins"/>
    <property type="match status" value="1"/>
</dbReference>
<dbReference type="RefSeq" id="WP_204716792.1">
    <property type="nucleotide sequence ID" value="NZ_JACJLT010000205.1"/>
</dbReference>
<organism evidence="1 2">
    <name type="scientific">Fusobacterium mortiferum</name>
    <dbReference type="NCBI Taxonomy" id="850"/>
    <lineage>
        <taxon>Bacteria</taxon>
        <taxon>Fusobacteriati</taxon>
        <taxon>Fusobacteriota</taxon>
        <taxon>Fusobacteriia</taxon>
        <taxon>Fusobacteriales</taxon>
        <taxon>Fusobacteriaceae</taxon>
        <taxon>Fusobacterium</taxon>
    </lineage>
</organism>
<sequence length="219" mass="24228">FNLDINKTSVNEVTIINETLNPLRVTIYPEKDIEFGEDYNLNNNITIVPKNISLKPGGSQVVRFRIKPDATRKVGEFRSYLTFKEILPEIKTTATTNADGLMSNIQFITELSIPVSASGDSLVVDGSVKNVKLKYNGGNSILTATLTSKGNTAMRLNYDLEVIGKNIKRTGSIGSSKREGVSELKTPIELDKKLDGSKVKLIIKDQNGKEYYNNTLILQ</sequence>
<accession>A0ABS2G636</accession>